<dbReference type="EMBL" id="BMHT01000005">
    <property type="protein sequence ID" value="GGF14475.1"/>
    <property type="molecule type" value="Genomic_DNA"/>
</dbReference>
<evidence type="ECO:0000313" key="2">
    <source>
        <dbReference type="Proteomes" id="UP000632273"/>
    </source>
</evidence>
<accession>A0ABQ1UD54</accession>
<proteinExistence type="predicted"/>
<reference evidence="2" key="1">
    <citation type="journal article" date="2019" name="Int. J. Syst. Evol. Microbiol.">
        <title>The Global Catalogue of Microorganisms (GCM) 10K type strain sequencing project: providing services to taxonomists for standard genome sequencing and annotation.</title>
        <authorList>
            <consortium name="The Broad Institute Genomics Platform"/>
            <consortium name="The Broad Institute Genome Sequencing Center for Infectious Disease"/>
            <person name="Wu L."/>
            <person name="Ma J."/>
        </authorList>
    </citation>
    <scope>NUCLEOTIDE SEQUENCE [LARGE SCALE GENOMIC DNA]</scope>
    <source>
        <strain evidence="2">CGMCC 1.15197</strain>
    </source>
</reference>
<gene>
    <name evidence="1" type="ORF">GCM10011383_27110</name>
</gene>
<dbReference type="RefSeq" id="WP_188814569.1">
    <property type="nucleotide sequence ID" value="NZ_BMHT01000005.1"/>
</dbReference>
<comment type="caution">
    <text evidence="1">The sequence shown here is derived from an EMBL/GenBank/DDBJ whole genome shotgun (WGS) entry which is preliminary data.</text>
</comment>
<keyword evidence="2" id="KW-1185">Reference proteome</keyword>
<organism evidence="1 2">
    <name type="scientific">Hymenobacter cavernae</name>
    <dbReference type="NCBI Taxonomy" id="2044852"/>
    <lineage>
        <taxon>Bacteria</taxon>
        <taxon>Pseudomonadati</taxon>
        <taxon>Bacteroidota</taxon>
        <taxon>Cytophagia</taxon>
        <taxon>Cytophagales</taxon>
        <taxon>Hymenobacteraceae</taxon>
        <taxon>Hymenobacter</taxon>
    </lineage>
</organism>
<evidence type="ECO:0008006" key="3">
    <source>
        <dbReference type="Google" id="ProtNLM"/>
    </source>
</evidence>
<dbReference type="Proteomes" id="UP000632273">
    <property type="component" value="Unassembled WGS sequence"/>
</dbReference>
<evidence type="ECO:0000313" key="1">
    <source>
        <dbReference type="EMBL" id="GGF14475.1"/>
    </source>
</evidence>
<protein>
    <recommendedName>
        <fullName evidence="3">Outer membrane protein assembly factor BamE</fullName>
    </recommendedName>
</protein>
<sequence>MNLIPLAMLGLTISTVFWLDYPKQKFNQQYWASRPEERYTMEEDLIETKPLIGLTNEQVLQMLGEPSYVDSEATDELVYTYTIGYPPSLKTMDRPQILSVKIKAGLVIEVH</sequence>
<name>A0ABQ1UD54_9BACT</name>